<dbReference type="Pfam" id="PF00787">
    <property type="entry name" value="PX"/>
    <property type="match status" value="1"/>
</dbReference>
<dbReference type="Gene3D" id="3.30.1520.10">
    <property type="entry name" value="Phox-like domain"/>
    <property type="match status" value="1"/>
</dbReference>
<dbReference type="InterPro" id="IPR043544">
    <property type="entry name" value="SNX10/11"/>
</dbReference>
<protein>
    <submittedName>
        <fullName evidence="14">Sorting nexin-10A</fullName>
    </submittedName>
</protein>
<dbReference type="CTD" id="403027"/>
<keyword evidence="13" id="KW-1185">Reference proteome</keyword>
<comment type="similarity">
    <text evidence="3">Belongs to the sorting nexin family.</text>
</comment>
<dbReference type="RefSeq" id="XP_030644487.1">
    <property type="nucleotide sequence ID" value="XM_030788627.1"/>
</dbReference>
<feature type="compositionally biased region" description="Polar residues" evidence="11">
    <location>
        <begin position="220"/>
        <end position="237"/>
    </location>
</feature>
<dbReference type="Proteomes" id="UP000504632">
    <property type="component" value="Chromosome 12"/>
</dbReference>
<proteinExistence type="inferred from homology"/>
<evidence type="ECO:0000313" key="14">
    <source>
        <dbReference type="RefSeq" id="XP_030644487.1"/>
    </source>
</evidence>
<name>A0A6J2WLH5_CHACN</name>
<dbReference type="PANTHER" id="PTHR46209:SF2">
    <property type="entry name" value="SORTING NEXIN-10"/>
    <property type="match status" value="1"/>
</dbReference>
<dbReference type="GO" id="GO:1901981">
    <property type="term" value="F:phosphatidylinositol phosphate binding"/>
    <property type="evidence" value="ECO:0007669"/>
    <property type="project" value="TreeGrafter"/>
</dbReference>
<keyword evidence="7" id="KW-0653">Protein transport</keyword>
<feature type="region of interest" description="Disordered" evidence="11">
    <location>
        <begin position="159"/>
        <end position="287"/>
    </location>
</feature>
<evidence type="ECO:0000256" key="1">
    <source>
        <dbReference type="ARBA" id="ARBA00004177"/>
    </source>
</evidence>
<evidence type="ECO:0000256" key="7">
    <source>
        <dbReference type="ARBA" id="ARBA00022927"/>
    </source>
</evidence>
<evidence type="ECO:0000256" key="9">
    <source>
        <dbReference type="ARBA" id="ARBA00023136"/>
    </source>
</evidence>
<evidence type="ECO:0000256" key="8">
    <source>
        <dbReference type="ARBA" id="ARBA00023121"/>
    </source>
</evidence>
<dbReference type="FunCoup" id="A0A6J2WLH5">
    <property type="interactions" value="592"/>
</dbReference>
<keyword evidence="4" id="KW-0813">Transport</keyword>
<evidence type="ECO:0000313" key="13">
    <source>
        <dbReference type="Proteomes" id="UP000504632"/>
    </source>
</evidence>
<evidence type="ECO:0000256" key="4">
    <source>
        <dbReference type="ARBA" id="ARBA00022448"/>
    </source>
</evidence>
<dbReference type="AlphaFoldDB" id="A0A6J2WLH5"/>
<keyword evidence="5" id="KW-0963">Cytoplasm</keyword>
<dbReference type="GO" id="GO:0005768">
    <property type="term" value="C:endosome"/>
    <property type="evidence" value="ECO:0007669"/>
    <property type="project" value="UniProtKB-SubCell"/>
</dbReference>
<dbReference type="GO" id="GO:0060271">
    <property type="term" value="P:cilium assembly"/>
    <property type="evidence" value="ECO:0007669"/>
    <property type="project" value="TreeGrafter"/>
</dbReference>
<evidence type="ECO:0000256" key="2">
    <source>
        <dbReference type="ARBA" id="ARBA00004496"/>
    </source>
</evidence>
<reference evidence="14" key="1">
    <citation type="submission" date="2025-08" db="UniProtKB">
        <authorList>
            <consortium name="RefSeq"/>
        </authorList>
    </citation>
    <scope>IDENTIFICATION</scope>
</reference>
<evidence type="ECO:0000256" key="11">
    <source>
        <dbReference type="SAM" id="MobiDB-lite"/>
    </source>
</evidence>
<dbReference type="SMART" id="SM00312">
    <property type="entry name" value="PX"/>
    <property type="match status" value="1"/>
</dbReference>
<evidence type="ECO:0000256" key="10">
    <source>
        <dbReference type="ARBA" id="ARBA00029433"/>
    </source>
</evidence>
<evidence type="ECO:0000256" key="6">
    <source>
        <dbReference type="ARBA" id="ARBA00022753"/>
    </source>
</evidence>
<dbReference type="GO" id="GO:0016050">
    <property type="term" value="P:vesicle organization"/>
    <property type="evidence" value="ECO:0007669"/>
    <property type="project" value="TreeGrafter"/>
</dbReference>
<dbReference type="PROSITE" id="PS50195">
    <property type="entry name" value="PX"/>
    <property type="match status" value="1"/>
</dbReference>
<feature type="domain" description="PX" evidence="12">
    <location>
        <begin position="10"/>
        <end position="127"/>
    </location>
</feature>
<dbReference type="InterPro" id="IPR001683">
    <property type="entry name" value="PX_dom"/>
</dbReference>
<dbReference type="OrthoDB" id="5227681at2759"/>
<organism evidence="13 14">
    <name type="scientific">Chanos chanos</name>
    <name type="common">Milkfish</name>
    <name type="synonym">Mugil chanos</name>
    <dbReference type="NCBI Taxonomy" id="29144"/>
    <lineage>
        <taxon>Eukaryota</taxon>
        <taxon>Metazoa</taxon>
        <taxon>Chordata</taxon>
        <taxon>Craniata</taxon>
        <taxon>Vertebrata</taxon>
        <taxon>Euteleostomi</taxon>
        <taxon>Actinopterygii</taxon>
        <taxon>Neopterygii</taxon>
        <taxon>Teleostei</taxon>
        <taxon>Ostariophysi</taxon>
        <taxon>Gonorynchiformes</taxon>
        <taxon>Chanidae</taxon>
        <taxon>Chanos</taxon>
    </lineage>
</organism>
<dbReference type="GO" id="GO:0006886">
    <property type="term" value="P:intracellular protein transport"/>
    <property type="evidence" value="ECO:0007669"/>
    <property type="project" value="InterPro"/>
</dbReference>
<comment type="subcellular location">
    <subcellularLocation>
        <location evidence="2">Cytoplasm</location>
    </subcellularLocation>
    <subcellularLocation>
        <location evidence="10">Endomembrane system</location>
        <topology evidence="10">Peripheral membrane protein</topology>
        <orientation evidence="10">Cytoplasmic side</orientation>
    </subcellularLocation>
    <subcellularLocation>
        <location evidence="1">Endosome</location>
    </subcellularLocation>
</comment>
<evidence type="ECO:0000256" key="3">
    <source>
        <dbReference type="ARBA" id="ARBA00010883"/>
    </source>
</evidence>
<feature type="compositionally biased region" description="Polar residues" evidence="11">
    <location>
        <begin position="192"/>
        <end position="213"/>
    </location>
</feature>
<dbReference type="PANTHER" id="PTHR46209">
    <property type="entry name" value="PX DOMAIN-CONTAINING PROTEIN"/>
    <property type="match status" value="1"/>
</dbReference>
<dbReference type="GeneID" id="115824910"/>
<feature type="compositionally biased region" description="Polar residues" evidence="11">
    <location>
        <begin position="245"/>
        <end position="256"/>
    </location>
</feature>
<dbReference type="SUPFAM" id="SSF64268">
    <property type="entry name" value="PX domain"/>
    <property type="match status" value="1"/>
</dbReference>
<evidence type="ECO:0000256" key="5">
    <source>
        <dbReference type="ARBA" id="ARBA00022490"/>
    </source>
</evidence>
<keyword evidence="8" id="KW-0446">Lipid-binding</keyword>
<keyword evidence="9" id="KW-0472">Membrane</keyword>
<dbReference type="InParanoid" id="A0A6J2WLH5"/>
<dbReference type="InterPro" id="IPR036871">
    <property type="entry name" value="PX_dom_sf"/>
</dbReference>
<sequence>MTENVMKKEFVSVWVRDPRIQRGDFWHTYVNYEICIHTNSMCFRKKTSCVRRRYSEFVWLRQRLQDNDLLMEVPKLPPWNPFFSLTNTNQVTQRMEGLQQFLEGVLRTPILLSDSRLHLFLQSQLSVAKMEACVQGLTRYTVAQAIQRCVCDTRRFPLEEEEREEEERRSCCDSDSESTTSSGLGHSVEPATPNTESSSPDRSPTHTFESPPTDTELFSCLSSSPSNEQDGIQSITDYRTPPRVSDSNASLPNAHNTFYARFEAPNTKPARKTRVDPHKAAGPDSPGRVLKACADQLANVLMDLLEPGCRPTVIQGHHHQTCAEETCSVRAQ</sequence>
<keyword evidence="6" id="KW-0967">Endosome</keyword>
<accession>A0A6J2WLH5</accession>
<evidence type="ECO:0000259" key="12">
    <source>
        <dbReference type="PROSITE" id="PS50195"/>
    </source>
</evidence>
<dbReference type="CDD" id="cd06898">
    <property type="entry name" value="PX_SNX10"/>
    <property type="match status" value="1"/>
</dbReference>
<gene>
    <name evidence="14" type="primary">snx10a</name>
</gene>